<name>A0A814U3N5_9BILA</name>
<dbReference type="Proteomes" id="UP000663829">
    <property type="component" value="Unassembled WGS sequence"/>
</dbReference>
<comment type="caution">
    <text evidence="2">The sequence shown here is derived from an EMBL/GenBank/DDBJ whole genome shotgun (WGS) entry which is preliminary data.</text>
</comment>
<protein>
    <submittedName>
        <fullName evidence="2">Uncharacterized protein</fullName>
    </submittedName>
</protein>
<organism evidence="2 5">
    <name type="scientific">Didymodactylos carnosus</name>
    <dbReference type="NCBI Taxonomy" id="1234261"/>
    <lineage>
        <taxon>Eukaryota</taxon>
        <taxon>Metazoa</taxon>
        <taxon>Spiralia</taxon>
        <taxon>Gnathifera</taxon>
        <taxon>Rotifera</taxon>
        <taxon>Eurotatoria</taxon>
        <taxon>Bdelloidea</taxon>
        <taxon>Philodinida</taxon>
        <taxon>Philodinidae</taxon>
        <taxon>Didymodactylos</taxon>
    </lineage>
</organism>
<dbReference type="EMBL" id="CAJNOQ010007432">
    <property type="protein sequence ID" value="CAF1168381.1"/>
    <property type="molecule type" value="Genomic_DNA"/>
</dbReference>
<dbReference type="Proteomes" id="UP000682733">
    <property type="component" value="Unassembled WGS sequence"/>
</dbReference>
<dbReference type="EMBL" id="CAJOBC010007431">
    <property type="protein sequence ID" value="CAF3932037.1"/>
    <property type="molecule type" value="Genomic_DNA"/>
</dbReference>
<dbReference type="EMBL" id="CAJNOK010004868">
    <property type="protein sequence ID" value="CAF0952644.1"/>
    <property type="molecule type" value="Genomic_DNA"/>
</dbReference>
<dbReference type="Proteomes" id="UP000677228">
    <property type="component" value="Unassembled WGS sequence"/>
</dbReference>
<keyword evidence="5" id="KW-1185">Reference proteome</keyword>
<sequence length="67" mass="7740">MQKEFRSYCNHTHPHAPNCPVLDQISLADDELVLAAPQDSLEFDYDPDHELCTCEFRPYKDPHNPNA</sequence>
<gene>
    <name evidence="2" type="ORF">GPM918_LOCUS22047</name>
    <name evidence="1" type="ORF">OVA965_LOCUS12219</name>
    <name evidence="4" type="ORF">SRO942_LOCUS22043</name>
    <name evidence="3" type="ORF">TMI583_LOCUS12228</name>
</gene>
<evidence type="ECO:0000313" key="4">
    <source>
        <dbReference type="EMBL" id="CAF3932037.1"/>
    </source>
</evidence>
<proteinExistence type="predicted"/>
<dbReference type="EMBL" id="CAJOBA010004875">
    <property type="protein sequence ID" value="CAF3726369.1"/>
    <property type="molecule type" value="Genomic_DNA"/>
</dbReference>
<accession>A0A814U3N5</accession>
<evidence type="ECO:0000313" key="5">
    <source>
        <dbReference type="Proteomes" id="UP000663829"/>
    </source>
</evidence>
<reference evidence="2" key="1">
    <citation type="submission" date="2021-02" db="EMBL/GenBank/DDBJ databases">
        <authorList>
            <person name="Nowell W R."/>
        </authorList>
    </citation>
    <scope>NUCLEOTIDE SEQUENCE</scope>
</reference>
<evidence type="ECO:0000313" key="1">
    <source>
        <dbReference type="EMBL" id="CAF0952644.1"/>
    </source>
</evidence>
<evidence type="ECO:0000313" key="3">
    <source>
        <dbReference type="EMBL" id="CAF3726369.1"/>
    </source>
</evidence>
<dbReference type="AlphaFoldDB" id="A0A814U3N5"/>
<dbReference type="Proteomes" id="UP000681722">
    <property type="component" value="Unassembled WGS sequence"/>
</dbReference>
<evidence type="ECO:0000313" key="2">
    <source>
        <dbReference type="EMBL" id="CAF1168381.1"/>
    </source>
</evidence>